<organism evidence="2 3">
    <name type="scientific">Coffea arabica</name>
    <name type="common">Arabian coffee</name>
    <dbReference type="NCBI Taxonomy" id="13443"/>
    <lineage>
        <taxon>Eukaryota</taxon>
        <taxon>Viridiplantae</taxon>
        <taxon>Streptophyta</taxon>
        <taxon>Embryophyta</taxon>
        <taxon>Tracheophyta</taxon>
        <taxon>Spermatophyta</taxon>
        <taxon>Magnoliopsida</taxon>
        <taxon>eudicotyledons</taxon>
        <taxon>Gunneridae</taxon>
        <taxon>Pentapetalae</taxon>
        <taxon>asterids</taxon>
        <taxon>lamiids</taxon>
        <taxon>Gentianales</taxon>
        <taxon>Rubiaceae</taxon>
        <taxon>Ixoroideae</taxon>
        <taxon>Gardenieae complex</taxon>
        <taxon>Bertiereae - Coffeeae clade</taxon>
        <taxon>Coffeeae</taxon>
        <taxon>Coffea</taxon>
    </lineage>
</organism>
<name>A0ABM4VU56_COFAR</name>
<evidence type="ECO:0000313" key="2">
    <source>
        <dbReference type="Proteomes" id="UP001652660"/>
    </source>
</evidence>
<dbReference type="Proteomes" id="UP001652660">
    <property type="component" value="Chromosome 1c"/>
</dbReference>
<reference evidence="3" key="2">
    <citation type="submission" date="2025-08" db="UniProtKB">
        <authorList>
            <consortium name="RefSeq"/>
        </authorList>
    </citation>
    <scope>IDENTIFICATION</scope>
    <source>
        <tissue evidence="3">Leaves</tissue>
    </source>
</reference>
<dbReference type="GeneID" id="113722799"/>
<feature type="region of interest" description="Disordered" evidence="1">
    <location>
        <begin position="98"/>
        <end position="119"/>
    </location>
</feature>
<evidence type="ECO:0000313" key="3">
    <source>
        <dbReference type="RefSeq" id="XP_071923068.1"/>
    </source>
</evidence>
<feature type="compositionally biased region" description="Basic and acidic residues" evidence="1">
    <location>
        <begin position="109"/>
        <end position="119"/>
    </location>
</feature>
<proteinExistence type="predicted"/>
<dbReference type="Gene3D" id="2.120.10.70">
    <property type="entry name" value="Fucose-specific lectin"/>
    <property type="match status" value="2"/>
</dbReference>
<dbReference type="RefSeq" id="XP_071923068.1">
    <property type="nucleotide sequence ID" value="XM_072066967.1"/>
</dbReference>
<dbReference type="SUPFAM" id="SSF89372">
    <property type="entry name" value="Fucose-specific lectin"/>
    <property type="match status" value="2"/>
</dbReference>
<dbReference type="PANTHER" id="PTHR36893">
    <property type="entry name" value="OS01G0275950 PROTEIN"/>
    <property type="match status" value="1"/>
</dbReference>
<gene>
    <name evidence="3" type="primary">LOC113722799</name>
</gene>
<accession>A0ABM4VU56</accession>
<reference evidence="2" key="1">
    <citation type="journal article" date="2025" name="Foods">
        <title>Unveiling the Microbial Signatures of Arabica Coffee Cherries: Insights into Ripeness Specific Diversity, Functional Traits, and Implications for Quality and Safety.</title>
        <authorList>
            <consortium name="RefSeq"/>
            <person name="Tenea G.N."/>
            <person name="Cifuentes V."/>
            <person name="Reyes P."/>
            <person name="Cevallos-Vallejos M."/>
        </authorList>
    </citation>
    <scope>NUCLEOTIDE SEQUENCE [LARGE SCALE GENOMIC DNA]</scope>
</reference>
<keyword evidence="2" id="KW-1185">Reference proteome</keyword>
<protein>
    <submittedName>
        <fullName evidence="3">Uncharacterized protein isoform X1</fullName>
    </submittedName>
</protein>
<evidence type="ECO:0000256" key="1">
    <source>
        <dbReference type="SAM" id="MobiDB-lite"/>
    </source>
</evidence>
<dbReference type="PANTHER" id="PTHR36893:SF1">
    <property type="entry name" value="BULB-TYPE LECTIN DOMAIN-CONTAINING PROTEIN"/>
    <property type="match status" value="1"/>
</dbReference>
<sequence>MGCPTDQDSSGTMSKYSSIIFASIILSLSCSAVSDLSFWHLQQYVRQSDRKFEQKTNRFWEFHEQSNSWVEVELPFDLVSCVNDTCTRVGSVDHQTMDKIEDTEELDVPESKRSSEKEDCLKAGVGENSNAVLPFRKRVSLTKMSDTSIWITGPSGSIYERFWNGLQWVIAPHDLPASAGYAISVFIVNQIILALSEAGNLYQMQLNENAHPVWIDFTPLINNSTSHETGQRFPARVISGVTSEDRERLYLCTKNRSLIELIGTEPTRWKNHGRPPGADVEAIVDATSVRPEAVFTVSAAGDLYEYDQSSKPAWKKHIQKEGSELDLSLAPLKGCSFHGLNGPTSVSIFLLTKGGDLVERQFQQRKWKWVPHGSPEDHFLTSITCNPQDEPNENLNTMFLTTAAGLVFEYRIPKQSGASQENQILEHWVNHIHPSNAKIAKRITGLQLQVGRMIFPLDDGRLSELHLAGIGGESSGPSQQINARRRVSPKYVWSILDAPETEGWNAEYCTEEYGPTNCISGMKEETNDEDLTGLISRRRKGISSQQNYLLLGISGSSSTKTLEDLSIADHSITKNFRLRAMHGGKSFFLITDEGLTFEYLSAENVWFWLRHEHSTAIRGAVGNYNGSLYLIDEYGSLFIRERSGNELAWINCTAIKKGRQVIGGPPWDGIPGKTQKVTATDALFFVSRSGRLLQLTVALRKFKWKDCRNPPNTKIACIADQEALREKIVFVVGRNGRLYQYNKVTELWHEHYQSQHLVLSRLPGTAMRPSPLSLKGSLFMLSENGGLVEYHWNQLDGWNWVEHGTPNSNVTLVGSPGPCFEGGQLFLIGSDGNVYLRFLDQATWKWKNCGFPYTETKVDADQKQIGEGNGNKDICINEEIETSFEKLAENLQAINKNCDPKVESTRPISFAETSVIFELRDGRLAELQKTGDANWAWSRSIGTPTSLCLANYWTTLAS</sequence>